<name>A0ACC2NR42_9HYME</name>
<protein>
    <submittedName>
        <fullName evidence="1">Uncharacterized protein</fullName>
    </submittedName>
</protein>
<keyword evidence="2" id="KW-1185">Reference proteome</keyword>
<evidence type="ECO:0000313" key="2">
    <source>
        <dbReference type="Proteomes" id="UP001239111"/>
    </source>
</evidence>
<organism evidence="1 2">
    <name type="scientific">Eretmocerus hayati</name>
    <dbReference type="NCBI Taxonomy" id="131215"/>
    <lineage>
        <taxon>Eukaryota</taxon>
        <taxon>Metazoa</taxon>
        <taxon>Ecdysozoa</taxon>
        <taxon>Arthropoda</taxon>
        <taxon>Hexapoda</taxon>
        <taxon>Insecta</taxon>
        <taxon>Pterygota</taxon>
        <taxon>Neoptera</taxon>
        <taxon>Endopterygota</taxon>
        <taxon>Hymenoptera</taxon>
        <taxon>Apocrita</taxon>
        <taxon>Proctotrupomorpha</taxon>
        <taxon>Chalcidoidea</taxon>
        <taxon>Aphelinidae</taxon>
        <taxon>Aphelininae</taxon>
        <taxon>Eretmocerus</taxon>
    </lineage>
</organism>
<proteinExistence type="predicted"/>
<evidence type="ECO:0000313" key="1">
    <source>
        <dbReference type="EMBL" id="KAJ8673091.1"/>
    </source>
</evidence>
<dbReference type="EMBL" id="CM056743">
    <property type="protein sequence ID" value="KAJ8673091.1"/>
    <property type="molecule type" value="Genomic_DNA"/>
</dbReference>
<dbReference type="Proteomes" id="UP001239111">
    <property type="component" value="Chromosome 3"/>
</dbReference>
<comment type="caution">
    <text evidence="1">The sequence shown here is derived from an EMBL/GenBank/DDBJ whole genome shotgun (WGS) entry which is preliminary data.</text>
</comment>
<sequence length="724" mass="79153">MYRRNSISSFLLIFFQIVILGIYRADGELGDRVKRVVGGGWAPSPPEDDPIVFVTKDDREARIFGTKDPVNGYYLFRGLRYAEPPIGDRRFQRPFFRYLEDDVNATQWGSPCPQPDETGAMVGSEDCLFLNVFTPALPDATEGYPVLVWIHGGGFRRGAATQYEMRNLVDKKAIVVSIQYRLGSLGFLSNNDKDLPGNNGLFDMMAAVQWITDYIEFFGGNPNKITAFGQGTGASSAFLLGLSDFGNEAFSGIIAMSGSALSNFAIDKEPKKSSQSLATSYRCPTNNTVLMVRCLRQLDAASIVNYDTQYEVTNMQAKSFVTDLSSLLGNGPVIEGKNDDRSLPNFVLDKPENTFNMSEKIPAIPLLTGVVKDETGGAVNGPFKSTISQALAVPDFLMKQLIPNLQQIVPAIGGISQQFVPEAFGKYLNLPLDFIGIGERKPKSGPVDIIAKATEVLNDAIFNVPAFLTAQTWGKKAKAYMYSFDHKSKHGFGKDFLSGLPLVGNTAQTGLTSHGDDLGYLFEPNDISGRPMSAKQNFDVEDQLVKESFTELVVRFARYGHLDGDKKSEQSSFLPFNAPSFSQDGSFLSISSKPQVAKNFKFCEMGLWAGIGERIKSSACSLFQVDLKDPLKTIDKTLNSFGQIPGQFPIQPPIPSIPSAIPSIPSPVNIPGQNLFPTQNAPSSSILSPSRLVPTRQQTNQNSRPQGGFYPGRPSNPISSFLGR</sequence>
<accession>A0ACC2NR42</accession>
<gene>
    <name evidence="1" type="ORF">QAD02_004352</name>
</gene>
<reference evidence="1" key="1">
    <citation type="submission" date="2023-04" db="EMBL/GenBank/DDBJ databases">
        <title>A chromosome-level genome assembly of the parasitoid wasp Eretmocerus hayati.</title>
        <authorList>
            <person name="Zhong Y."/>
            <person name="Liu S."/>
            <person name="Liu Y."/>
        </authorList>
    </citation>
    <scope>NUCLEOTIDE SEQUENCE</scope>
    <source>
        <strain evidence="1">ZJU_SS_LIU_2023</strain>
    </source>
</reference>